<dbReference type="AlphaFoldDB" id="A0ABC8RGK7"/>
<feature type="region of interest" description="Disordered" evidence="1">
    <location>
        <begin position="135"/>
        <end position="158"/>
    </location>
</feature>
<evidence type="ECO:0000313" key="3">
    <source>
        <dbReference type="Proteomes" id="UP001642360"/>
    </source>
</evidence>
<accession>A0ABC8RGK7</accession>
<dbReference type="EMBL" id="CAUOFW020001343">
    <property type="protein sequence ID" value="CAK9143858.1"/>
    <property type="molecule type" value="Genomic_DNA"/>
</dbReference>
<dbReference type="InterPro" id="IPR045301">
    <property type="entry name" value="GEX3-like"/>
</dbReference>
<protein>
    <submittedName>
        <fullName evidence="2">Uncharacterized protein</fullName>
    </submittedName>
</protein>
<sequence length="201" mass="22147">MHRSLRLQKKTLDRTISELEQKAAEEAVGNELLEKLGDLVTEREGIQRKLSTSYSLGRDRAASSNSLLPLYDGKTRSYSFQGSKKESVTIFRTLSDTSSADSSSEEEANTNIYKDKESAIKAKGKAHIEMGNSSNGKNYEIHYRATPSGSGSGSKGFINPLFMEQASDETGKVKFQDEGEVMETMQNGSRSIRKRASSSTN</sequence>
<keyword evidence="3" id="KW-1185">Reference proteome</keyword>
<dbReference type="PANTHER" id="PTHR37253:SF1">
    <property type="entry name" value="PROTEIN GAMETE EXPRESSED 3"/>
    <property type="match status" value="1"/>
</dbReference>
<comment type="caution">
    <text evidence="2">The sequence shown here is derived from an EMBL/GenBank/DDBJ whole genome shotgun (WGS) entry which is preliminary data.</text>
</comment>
<evidence type="ECO:0000313" key="2">
    <source>
        <dbReference type="EMBL" id="CAK9143858.1"/>
    </source>
</evidence>
<gene>
    <name evidence="2" type="ORF">ILEXP_LOCUS11594</name>
</gene>
<name>A0ABC8RGK7_9AQUA</name>
<dbReference type="Proteomes" id="UP001642360">
    <property type="component" value="Unassembled WGS sequence"/>
</dbReference>
<evidence type="ECO:0000256" key="1">
    <source>
        <dbReference type="SAM" id="MobiDB-lite"/>
    </source>
</evidence>
<dbReference type="PANTHER" id="PTHR37253">
    <property type="entry name" value="PROTEIN GAMETE EXPRESSED 3"/>
    <property type="match status" value="1"/>
</dbReference>
<reference evidence="2 3" key="1">
    <citation type="submission" date="2024-02" db="EMBL/GenBank/DDBJ databases">
        <authorList>
            <person name="Vignale AGUSTIN F."/>
            <person name="Sosa J E."/>
            <person name="Modenutti C."/>
        </authorList>
    </citation>
    <scope>NUCLEOTIDE SEQUENCE [LARGE SCALE GENOMIC DNA]</scope>
</reference>
<proteinExistence type="predicted"/>
<organism evidence="2 3">
    <name type="scientific">Ilex paraguariensis</name>
    <name type="common">yerba mate</name>
    <dbReference type="NCBI Taxonomy" id="185542"/>
    <lineage>
        <taxon>Eukaryota</taxon>
        <taxon>Viridiplantae</taxon>
        <taxon>Streptophyta</taxon>
        <taxon>Embryophyta</taxon>
        <taxon>Tracheophyta</taxon>
        <taxon>Spermatophyta</taxon>
        <taxon>Magnoliopsida</taxon>
        <taxon>eudicotyledons</taxon>
        <taxon>Gunneridae</taxon>
        <taxon>Pentapetalae</taxon>
        <taxon>asterids</taxon>
        <taxon>campanulids</taxon>
        <taxon>Aquifoliales</taxon>
        <taxon>Aquifoliaceae</taxon>
        <taxon>Ilex</taxon>
    </lineage>
</organism>